<dbReference type="GO" id="GO:0003700">
    <property type="term" value="F:DNA-binding transcription factor activity"/>
    <property type="evidence" value="ECO:0007669"/>
    <property type="project" value="TreeGrafter"/>
</dbReference>
<evidence type="ECO:0000256" key="1">
    <source>
        <dbReference type="ARBA" id="ARBA00023015"/>
    </source>
</evidence>
<dbReference type="SUPFAM" id="SSF46785">
    <property type="entry name" value="Winged helix' DNA-binding domain"/>
    <property type="match status" value="1"/>
</dbReference>
<evidence type="ECO:0000259" key="6">
    <source>
        <dbReference type="PROSITE" id="PS51078"/>
    </source>
</evidence>
<evidence type="ECO:0000313" key="7">
    <source>
        <dbReference type="EMBL" id="TDQ55390.1"/>
    </source>
</evidence>
<dbReference type="PANTHER" id="PTHR30136:SF24">
    <property type="entry name" value="HTH-TYPE TRANSCRIPTIONAL REPRESSOR ALLR"/>
    <property type="match status" value="1"/>
</dbReference>
<evidence type="ECO:0000256" key="2">
    <source>
        <dbReference type="ARBA" id="ARBA00023125"/>
    </source>
</evidence>
<evidence type="ECO:0000313" key="8">
    <source>
        <dbReference type="Proteomes" id="UP000295281"/>
    </source>
</evidence>
<dbReference type="EMBL" id="SNYN01000001">
    <property type="protein sequence ID" value="TDQ55390.1"/>
    <property type="molecule type" value="Genomic_DNA"/>
</dbReference>
<evidence type="ECO:0000256" key="4">
    <source>
        <dbReference type="SAM" id="MobiDB-lite"/>
    </source>
</evidence>
<keyword evidence="2" id="KW-0238">DNA-binding</keyword>
<evidence type="ECO:0000256" key="3">
    <source>
        <dbReference type="ARBA" id="ARBA00023163"/>
    </source>
</evidence>
<feature type="domain" description="IclR-ED" evidence="6">
    <location>
        <begin position="107"/>
        <end position="290"/>
    </location>
</feature>
<dbReference type="Pfam" id="PF09339">
    <property type="entry name" value="HTH_IclR"/>
    <property type="match status" value="1"/>
</dbReference>
<dbReference type="Pfam" id="PF01614">
    <property type="entry name" value="IclR_C"/>
    <property type="match status" value="1"/>
</dbReference>
<dbReference type="RefSeq" id="WP_208112999.1">
    <property type="nucleotide sequence ID" value="NZ_SNYN01000001.1"/>
</dbReference>
<sequence length="293" mass="31063">MSTRAPRRGGGARLRVAEEAAGPDAPAVEGAPAPRSEGARTPVLQSATKALRVLEAVAESPAGMTAKEVSAHLGLALPSTYHLLSTLVDAGYVVHLSGKARYGVGYKARFLGQALTRQLAVPREVAAAIRRVHQESDAAAYYAVYREDEVVVAHVEESDRRPCVRALDVGFNEAMHATAFGKVMLAAMGAADRAAYLEQAGLAALTPRTITDRGTLEEHLAHVRDSGVALELEEFQPGLGCMAAPVRTPSGMVTGSVAISLPVAEVRARRWPLERAVRHGATRVTRALAQPTR</sequence>
<dbReference type="InterPro" id="IPR005471">
    <property type="entry name" value="Tscrpt_reg_IclR_N"/>
</dbReference>
<dbReference type="InterPro" id="IPR036390">
    <property type="entry name" value="WH_DNA-bd_sf"/>
</dbReference>
<organism evidence="7 8">
    <name type="scientific">Actinorugispora endophytica</name>
    <dbReference type="NCBI Taxonomy" id="1605990"/>
    <lineage>
        <taxon>Bacteria</taxon>
        <taxon>Bacillati</taxon>
        <taxon>Actinomycetota</taxon>
        <taxon>Actinomycetes</taxon>
        <taxon>Streptosporangiales</taxon>
        <taxon>Nocardiopsidaceae</taxon>
        <taxon>Actinorugispora</taxon>
    </lineage>
</organism>
<dbReference type="PROSITE" id="PS51078">
    <property type="entry name" value="ICLR_ED"/>
    <property type="match status" value="1"/>
</dbReference>
<dbReference type="GO" id="GO:0003677">
    <property type="term" value="F:DNA binding"/>
    <property type="evidence" value="ECO:0007669"/>
    <property type="project" value="UniProtKB-KW"/>
</dbReference>
<dbReference type="InterPro" id="IPR029016">
    <property type="entry name" value="GAF-like_dom_sf"/>
</dbReference>
<gene>
    <name evidence="7" type="ORF">EV190_101716</name>
</gene>
<name>A0A4V3D9A4_9ACTN</name>
<dbReference type="Gene3D" id="1.10.10.10">
    <property type="entry name" value="Winged helix-like DNA-binding domain superfamily/Winged helix DNA-binding domain"/>
    <property type="match status" value="1"/>
</dbReference>
<dbReference type="PANTHER" id="PTHR30136">
    <property type="entry name" value="HELIX-TURN-HELIX TRANSCRIPTIONAL REGULATOR, ICLR FAMILY"/>
    <property type="match status" value="1"/>
</dbReference>
<dbReference type="SMART" id="SM00346">
    <property type="entry name" value="HTH_ICLR"/>
    <property type="match status" value="1"/>
</dbReference>
<feature type="region of interest" description="Disordered" evidence="4">
    <location>
        <begin position="1"/>
        <end position="41"/>
    </location>
</feature>
<comment type="caution">
    <text evidence="7">The sequence shown here is derived from an EMBL/GenBank/DDBJ whole genome shotgun (WGS) entry which is preliminary data.</text>
</comment>
<feature type="domain" description="HTH iclR-type" evidence="5">
    <location>
        <begin position="44"/>
        <end position="106"/>
    </location>
</feature>
<dbReference type="PROSITE" id="PS51077">
    <property type="entry name" value="HTH_ICLR"/>
    <property type="match status" value="1"/>
</dbReference>
<evidence type="ECO:0000259" key="5">
    <source>
        <dbReference type="PROSITE" id="PS51077"/>
    </source>
</evidence>
<dbReference type="Proteomes" id="UP000295281">
    <property type="component" value="Unassembled WGS sequence"/>
</dbReference>
<dbReference type="SUPFAM" id="SSF55781">
    <property type="entry name" value="GAF domain-like"/>
    <property type="match status" value="1"/>
</dbReference>
<dbReference type="InterPro" id="IPR036388">
    <property type="entry name" value="WH-like_DNA-bd_sf"/>
</dbReference>
<keyword evidence="1" id="KW-0805">Transcription regulation</keyword>
<dbReference type="InterPro" id="IPR014757">
    <property type="entry name" value="Tscrpt_reg_IclR_C"/>
</dbReference>
<proteinExistence type="predicted"/>
<reference evidence="7 8" key="1">
    <citation type="submission" date="2019-03" db="EMBL/GenBank/DDBJ databases">
        <title>Genomic Encyclopedia of Type Strains, Phase IV (KMG-IV): sequencing the most valuable type-strain genomes for metagenomic binning, comparative biology and taxonomic classification.</title>
        <authorList>
            <person name="Goeker M."/>
        </authorList>
    </citation>
    <scope>NUCLEOTIDE SEQUENCE [LARGE SCALE GENOMIC DNA]</scope>
    <source>
        <strain evidence="7 8">DSM 46770</strain>
    </source>
</reference>
<keyword evidence="3" id="KW-0804">Transcription</keyword>
<dbReference type="Gene3D" id="3.30.450.40">
    <property type="match status" value="1"/>
</dbReference>
<dbReference type="InterPro" id="IPR050707">
    <property type="entry name" value="HTH_MetabolicPath_Reg"/>
</dbReference>
<dbReference type="AlphaFoldDB" id="A0A4V3D9A4"/>
<keyword evidence="8" id="KW-1185">Reference proteome</keyword>
<accession>A0A4V3D9A4</accession>
<dbReference type="GO" id="GO:0045892">
    <property type="term" value="P:negative regulation of DNA-templated transcription"/>
    <property type="evidence" value="ECO:0007669"/>
    <property type="project" value="TreeGrafter"/>
</dbReference>
<protein>
    <submittedName>
        <fullName evidence="7">IclR family transcriptional regulator</fullName>
    </submittedName>
</protein>